<dbReference type="SUPFAM" id="SSF81301">
    <property type="entry name" value="Nucleotidyltransferase"/>
    <property type="match status" value="1"/>
</dbReference>
<dbReference type="CDD" id="cd02022">
    <property type="entry name" value="DPCK"/>
    <property type="match status" value="1"/>
</dbReference>
<comment type="pathway">
    <text evidence="7">Cofactor biosynthesis; coenzyme A biosynthesis; CoA from (R)-pantothenate: step 5/5.</text>
</comment>
<keyword evidence="4 7" id="KW-0547">Nucleotide-binding</keyword>
<dbReference type="NCBIfam" id="NF002879">
    <property type="entry name" value="PRK03333.1"/>
    <property type="match status" value="1"/>
</dbReference>
<proteinExistence type="inferred from homology"/>
<dbReference type="SUPFAM" id="SSF52540">
    <property type="entry name" value="P-loop containing nucleoside triphosphate hydrolases"/>
    <property type="match status" value="1"/>
</dbReference>
<dbReference type="NCBIfam" id="TIGR00152">
    <property type="entry name" value="dephospho-CoA kinase"/>
    <property type="match status" value="1"/>
</dbReference>
<comment type="similarity">
    <text evidence="2">In the C-terminal section; belongs to the UPF0157 (GrpB) family.</text>
</comment>
<dbReference type="Gene3D" id="3.40.50.300">
    <property type="entry name" value="P-loop containing nucleotide triphosphate hydrolases"/>
    <property type="match status" value="1"/>
</dbReference>
<dbReference type="InterPro" id="IPR001977">
    <property type="entry name" value="Depp_CoAkinase"/>
</dbReference>
<dbReference type="Proteomes" id="UP000028864">
    <property type="component" value="Unassembled WGS sequence"/>
</dbReference>
<dbReference type="EMBL" id="LK021338">
    <property type="protein sequence ID" value="CDQ44991.1"/>
    <property type="molecule type" value="Genomic_DNA"/>
</dbReference>
<evidence type="ECO:0000256" key="2">
    <source>
        <dbReference type="ARBA" id="ARBA00011058"/>
    </source>
</evidence>
<accession>A0AAV2WL77</accession>
<dbReference type="Gene3D" id="3.30.460.10">
    <property type="entry name" value="Beta Polymerase, domain 2"/>
    <property type="match status" value="1"/>
</dbReference>
<dbReference type="InterPro" id="IPR043519">
    <property type="entry name" value="NT_sf"/>
</dbReference>
<comment type="catalytic activity">
    <reaction evidence="7">
        <text>3'-dephospho-CoA + ATP = ADP + CoA + H(+)</text>
        <dbReference type="Rhea" id="RHEA:18245"/>
        <dbReference type="ChEBI" id="CHEBI:15378"/>
        <dbReference type="ChEBI" id="CHEBI:30616"/>
        <dbReference type="ChEBI" id="CHEBI:57287"/>
        <dbReference type="ChEBI" id="CHEBI:57328"/>
        <dbReference type="ChEBI" id="CHEBI:456216"/>
        <dbReference type="EC" id="2.7.1.24"/>
    </reaction>
</comment>
<dbReference type="HAMAP" id="MF_00376">
    <property type="entry name" value="Dephospho_CoA_kinase"/>
    <property type="match status" value="1"/>
</dbReference>
<evidence type="ECO:0000313" key="9">
    <source>
        <dbReference type="EMBL" id="CDQ44991.1"/>
    </source>
</evidence>
<dbReference type="PANTHER" id="PTHR10695:SF46">
    <property type="entry name" value="BIFUNCTIONAL COENZYME A SYNTHASE-RELATED"/>
    <property type="match status" value="1"/>
</dbReference>
<sequence>MGVLRIGLTGGIGAGKSTVSSTFSELGAIIVDGDVIAREVVEPGTEGLAALVDAFGHDILHADGPDAGALNRPALAAVAFSDESKRKTLNGIVHPLVAHRRSELIAAASEDAVIVEDIPLLVESQMAPLFPLVIIVNADVELRVARLIEYRGFSEADARARIAAQATEEQRRKVADIWLDNSGSPGALVEQARGLWHERILPFAHNLEAGRPARRDAAVVPYDASWPDQAQRILARLNTACGHRATRIDHIGSTAVPGMDAKDVIDVQVTVPSLEVADELVDALHTAGYPRVHDLDADTAHSDDQSLWRKRFHASSDPGRAANVHLRVQGWPNQQFALLFVDWLRANPGVREDYLAAKRRALTAPDYAEAKEPWFLDAYRRAAEWAKTTGWSS</sequence>
<dbReference type="Pfam" id="PF04229">
    <property type="entry name" value="GrpB"/>
    <property type="match status" value="1"/>
</dbReference>
<reference evidence="9" key="1">
    <citation type="submission" date="2014-05" db="EMBL/GenBank/DDBJ databases">
        <authorList>
            <person name="Urmite Genomes"/>
        </authorList>
    </citation>
    <scope>NUCLEOTIDE SEQUENCE</scope>
    <source>
        <strain evidence="9">DSM 44074</strain>
    </source>
</reference>
<evidence type="ECO:0000256" key="3">
    <source>
        <dbReference type="ARBA" id="ARBA00022490"/>
    </source>
</evidence>
<dbReference type="GO" id="GO:0004140">
    <property type="term" value="F:dephospho-CoA kinase activity"/>
    <property type="evidence" value="ECO:0007669"/>
    <property type="project" value="UniProtKB-UniRule"/>
</dbReference>
<keyword evidence="7" id="KW-0808">Transferase</keyword>
<comment type="similarity">
    <text evidence="1">In the N-terminal section; belongs to the CoaE family.</text>
</comment>
<reference evidence="9" key="2">
    <citation type="submission" date="2015-09" db="EMBL/GenBank/DDBJ databases">
        <title>Draft genome sequence of Mycobacterium neoaurum DSM 44074.</title>
        <authorList>
            <person name="Croce O."/>
            <person name="Robert C."/>
            <person name="Raoult D."/>
            <person name="Drancourt M."/>
        </authorList>
    </citation>
    <scope>NUCLEOTIDE SEQUENCE</scope>
    <source>
        <strain evidence="9">DSM 44074</strain>
    </source>
</reference>
<dbReference type="PROSITE" id="PS51219">
    <property type="entry name" value="DPCK"/>
    <property type="match status" value="1"/>
</dbReference>
<evidence type="ECO:0000256" key="1">
    <source>
        <dbReference type="ARBA" id="ARBA00008826"/>
    </source>
</evidence>
<dbReference type="GO" id="GO:0015937">
    <property type="term" value="P:coenzyme A biosynthetic process"/>
    <property type="evidence" value="ECO:0007669"/>
    <property type="project" value="UniProtKB-UniRule"/>
</dbReference>
<evidence type="ECO:0000313" key="10">
    <source>
        <dbReference type="Proteomes" id="UP000028864"/>
    </source>
</evidence>
<dbReference type="PANTHER" id="PTHR10695">
    <property type="entry name" value="DEPHOSPHO-COA KINASE-RELATED"/>
    <property type="match status" value="1"/>
</dbReference>
<keyword evidence="5 7" id="KW-0067">ATP-binding</keyword>
<gene>
    <name evidence="7" type="primary">coaE</name>
    <name evidence="9" type="ORF">BN1047_02877</name>
</gene>
<comment type="subcellular location">
    <subcellularLocation>
        <location evidence="7">Cytoplasm</location>
    </subcellularLocation>
</comment>
<evidence type="ECO:0000256" key="5">
    <source>
        <dbReference type="ARBA" id="ARBA00022840"/>
    </source>
</evidence>
<comment type="function">
    <text evidence="7">Catalyzes the phosphorylation of the 3'-hydroxyl group of dephosphocoenzyme A to form coenzyme A.</text>
</comment>
<keyword evidence="6 7" id="KW-0173">Coenzyme A biosynthesis</keyword>
<dbReference type="GO" id="GO:0005524">
    <property type="term" value="F:ATP binding"/>
    <property type="evidence" value="ECO:0007669"/>
    <property type="project" value="UniProtKB-UniRule"/>
</dbReference>
<evidence type="ECO:0000256" key="4">
    <source>
        <dbReference type="ARBA" id="ARBA00022741"/>
    </source>
</evidence>
<keyword evidence="7 9" id="KW-0418">Kinase</keyword>
<dbReference type="EC" id="2.7.1.24" evidence="7 8"/>
<protein>
    <recommendedName>
        <fullName evidence="7 8">Dephospho-CoA kinase</fullName>
        <ecNumber evidence="7 8">2.7.1.24</ecNumber>
    </recommendedName>
    <alternativeName>
        <fullName evidence="7">Dephosphocoenzyme A kinase</fullName>
    </alternativeName>
</protein>
<name>A0AAV2WL77_MYCNE</name>
<evidence type="ECO:0000256" key="8">
    <source>
        <dbReference type="NCBIfam" id="TIGR00152"/>
    </source>
</evidence>
<organism evidence="9 10">
    <name type="scientific">Mycolicibacterium neoaurum</name>
    <name type="common">Mycobacterium neoaurum</name>
    <dbReference type="NCBI Taxonomy" id="1795"/>
    <lineage>
        <taxon>Bacteria</taxon>
        <taxon>Bacillati</taxon>
        <taxon>Actinomycetota</taxon>
        <taxon>Actinomycetes</taxon>
        <taxon>Mycobacteriales</taxon>
        <taxon>Mycobacteriaceae</taxon>
        <taxon>Mycolicibacterium</taxon>
    </lineage>
</organism>
<dbReference type="GO" id="GO:0005737">
    <property type="term" value="C:cytoplasm"/>
    <property type="evidence" value="ECO:0007669"/>
    <property type="project" value="UniProtKB-SubCell"/>
</dbReference>
<dbReference type="Pfam" id="PF01121">
    <property type="entry name" value="CoaE"/>
    <property type="match status" value="1"/>
</dbReference>
<dbReference type="AlphaFoldDB" id="A0AAV2WL77"/>
<feature type="binding site" evidence="7">
    <location>
        <begin position="13"/>
        <end position="18"/>
    </location>
    <ligand>
        <name>ATP</name>
        <dbReference type="ChEBI" id="CHEBI:30616"/>
    </ligand>
</feature>
<keyword evidence="3 7" id="KW-0963">Cytoplasm</keyword>
<evidence type="ECO:0000256" key="6">
    <source>
        <dbReference type="ARBA" id="ARBA00022993"/>
    </source>
</evidence>
<dbReference type="InterPro" id="IPR027417">
    <property type="entry name" value="P-loop_NTPase"/>
</dbReference>
<dbReference type="InterPro" id="IPR007344">
    <property type="entry name" value="GrpB/CoaE"/>
</dbReference>
<evidence type="ECO:0000256" key="7">
    <source>
        <dbReference type="HAMAP-Rule" id="MF_00376"/>
    </source>
</evidence>
<comment type="similarity">
    <text evidence="7">Belongs to the CoaE family.</text>
</comment>